<evidence type="ECO:0000256" key="2">
    <source>
        <dbReference type="ARBA" id="ARBA00022723"/>
    </source>
</evidence>
<gene>
    <name evidence="7" type="ORF">METZ01_LOCUS390666</name>
</gene>
<keyword evidence="3" id="KW-0560">Oxidoreductase</keyword>
<dbReference type="Pfam" id="PF00355">
    <property type="entry name" value="Rieske"/>
    <property type="match status" value="1"/>
</dbReference>
<accession>A0A382UU83</accession>
<evidence type="ECO:0000256" key="3">
    <source>
        <dbReference type="ARBA" id="ARBA00023002"/>
    </source>
</evidence>
<keyword evidence="4" id="KW-0408">Iron</keyword>
<feature type="domain" description="Rieske" evidence="6">
    <location>
        <begin position="6"/>
        <end position="85"/>
    </location>
</feature>
<dbReference type="PROSITE" id="PS51296">
    <property type="entry name" value="RIESKE"/>
    <property type="match status" value="1"/>
</dbReference>
<evidence type="ECO:0000256" key="1">
    <source>
        <dbReference type="ARBA" id="ARBA00022714"/>
    </source>
</evidence>
<evidence type="ECO:0000256" key="5">
    <source>
        <dbReference type="ARBA" id="ARBA00023014"/>
    </source>
</evidence>
<dbReference type="Gene3D" id="2.102.10.10">
    <property type="entry name" value="Rieske [2Fe-2S] iron-sulphur domain"/>
    <property type="match status" value="1"/>
</dbReference>
<dbReference type="AlphaFoldDB" id="A0A382UU83"/>
<dbReference type="InterPro" id="IPR050584">
    <property type="entry name" value="Cholesterol_7-desaturase"/>
</dbReference>
<evidence type="ECO:0000259" key="6">
    <source>
        <dbReference type="PROSITE" id="PS51296"/>
    </source>
</evidence>
<organism evidence="7">
    <name type="scientific">marine metagenome</name>
    <dbReference type="NCBI Taxonomy" id="408172"/>
    <lineage>
        <taxon>unclassified sequences</taxon>
        <taxon>metagenomes</taxon>
        <taxon>ecological metagenomes</taxon>
    </lineage>
</organism>
<feature type="non-terminal residue" evidence="7">
    <location>
        <position position="85"/>
    </location>
</feature>
<dbReference type="GO" id="GO:0046872">
    <property type="term" value="F:metal ion binding"/>
    <property type="evidence" value="ECO:0007669"/>
    <property type="project" value="UniProtKB-KW"/>
</dbReference>
<keyword evidence="1" id="KW-0001">2Fe-2S</keyword>
<dbReference type="GO" id="GO:0016491">
    <property type="term" value="F:oxidoreductase activity"/>
    <property type="evidence" value="ECO:0007669"/>
    <property type="project" value="UniProtKB-KW"/>
</dbReference>
<name>A0A382UU83_9ZZZZ</name>
<dbReference type="InterPro" id="IPR036922">
    <property type="entry name" value="Rieske_2Fe-2S_sf"/>
</dbReference>
<keyword evidence="2" id="KW-0479">Metal-binding</keyword>
<proteinExistence type="predicted"/>
<dbReference type="EMBL" id="UINC01146848">
    <property type="protein sequence ID" value="SVD37812.1"/>
    <property type="molecule type" value="Genomic_DNA"/>
</dbReference>
<sequence length="85" mass="9354">MYINFWYPICTSAELKDTEPLESKVMGLSFVAFRDAAGTAHVLANTCVHRGGSLANGWIKDSCIVCPYHGWRYGADGKCKLIPSL</sequence>
<protein>
    <recommendedName>
        <fullName evidence="6">Rieske domain-containing protein</fullName>
    </recommendedName>
</protein>
<evidence type="ECO:0000313" key="7">
    <source>
        <dbReference type="EMBL" id="SVD37812.1"/>
    </source>
</evidence>
<dbReference type="PANTHER" id="PTHR21266:SF60">
    <property type="entry name" value="3-KETOSTEROID-9-ALPHA-MONOOXYGENASE, OXYGENASE COMPONENT"/>
    <property type="match status" value="1"/>
</dbReference>
<dbReference type="SUPFAM" id="SSF50022">
    <property type="entry name" value="ISP domain"/>
    <property type="match status" value="1"/>
</dbReference>
<dbReference type="InterPro" id="IPR017941">
    <property type="entry name" value="Rieske_2Fe-2S"/>
</dbReference>
<dbReference type="PANTHER" id="PTHR21266">
    <property type="entry name" value="IRON-SULFUR DOMAIN CONTAINING PROTEIN"/>
    <property type="match status" value="1"/>
</dbReference>
<reference evidence="7" key="1">
    <citation type="submission" date="2018-05" db="EMBL/GenBank/DDBJ databases">
        <authorList>
            <person name="Lanie J.A."/>
            <person name="Ng W.-L."/>
            <person name="Kazmierczak K.M."/>
            <person name="Andrzejewski T.M."/>
            <person name="Davidsen T.M."/>
            <person name="Wayne K.J."/>
            <person name="Tettelin H."/>
            <person name="Glass J.I."/>
            <person name="Rusch D."/>
            <person name="Podicherti R."/>
            <person name="Tsui H.-C.T."/>
            <person name="Winkler M.E."/>
        </authorList>
    </citation>
    <scope>NUCLEOTIDE SEQUENCE</scope>
</reference>
<dbReference type="GO" id="GO:0051537">
    <property type="term" value="F:2 iron, 2 sulfur cluster binding"/>
    <property type="evidence" value="ECO:0007669"/>
    <property type="project" value="UniProtKB-KW"/>
</dbReference>
<evidence type="ECO:0000256" key="4">
    <source>
        <dbReference type="ARBA" id="ARBA00023004"/>
    </source>
</evidence>
<keyword evidence="5" id="KW-0411">Iron-sulfur</keyword>